<dbReference type="AlphaFoldDB" id="X1H0A1"/>
<protein>
    <submittedName>
        <fullName evidence="1">Uncharacterized protein</fullName>
    </submittedName>
</protein>
<evidence type="ECO:0000313" key="1">
    <source>
        <dbReference type="EMBL" id="GAH50510.1"/>
    </source>
</evidence>
<organism evidence="1">
    <name type="scientific">marine sediment metagenome</name>
    <dbReference type="NCBI Taxonomy" id="412755"/>
    <lineage>
        <taxon>unclassified sequences</taxon>
        <taxon>metagenomes</taxon>
        <taxon>ecological metagenomes</taxon>
    </lineage>
</organism>
<reference evidence="1" key="1">
    <citation type="journal article" date="2014" name="Front. Microbiol.">
        <title>High frequency of phylogenetically diverse reductive dehalogenase-homologous genes in deep subseafloor sedimentary metagenomes.</title>
        <authorList>
            <person name="Kawai M."/>
            <person name="Futagami T."/>
            <person name="Toyoda A."/>
            <person name="Takaki Y."/>
            <person name="Nishi S."/>
            <person name="Hori S."/>
            <person name="Arai W."/>
            <person name="Tsubouchi T."/>
            <person name="Morono Y."/>
            <person name="Uchiyama I."/>
            <person name="Ito T."/>
            <person name="Fujiyama A."/>
            <person name="Inagaki F."/>
            <person name="Takami H."/>
        </authorList>
    </citation>
    <scope>NUCLEOTIDE SEQUENCE</scope>
    <source>
        <strain evidence="1">Expedition CK06-06</strain>
    </source>
</reference>
<gene>
    <name evidence="1" type="ORF">S03H2_39665</name>
</gene>
<feature type="non-terminal residue" evidence="1">
    <location>
        <position position="35"/>
    </location>
</feature>
<name>X1H0A1_9ZZZZ</name>
<accession>X1H0A1</accession>
<sequence length="35" mass="3730">MPTTMGVYTAGLTAGTEVSSTYEGRHLTVLETELI</sequence>
<proteinExistence type="predicted"/>
<comment type="caution">
    <text evidence="1">The sequence shown here is derived from an EMBL/GenBank/DDBJ whole genome shotgun (WGS) entry which is preliminary data.</text>
</comment>
<dbReference type="EMBL" id="BARU01024546">
    <property type="protein sequence ID" value="GAH50510.1"/>
    <property type="molecule type" value="Genomic_DNA"/>
</dbReference>